<dbReference type="InterPro" id="IPR003126">
    <property type="entry name" value="Znf_UBR"/>
</dbReference>
<comment type="caution">
    <text evidence="6">The sequence shown here is derived from an EMBL/GenBank/DDBJ whole genome shotgun (WGS) entry which is preliminary data.</text>
</comment>
<dbReference type="GO" id="GO:0061630">
    <property type="term" value="F:ubiquitin protein ligase activity"/>
    <property type="evidence" value="ECO:0007669"/>
    <property type="project" value="InterPro"/>
</dbReference>
<dbReference type="SMART" id="SM00249">
    <property type="entry name" value="PHD"/>
    <property type="match status" value="1"/>
</dbReference>
<evidence type="ECO:0000256" key="3">
    <source>
        <dbReference type="ARBA" id="ARBA00022833"/>
    </source>
</evidence>
<dbReference type="InterPro" id="IPR011011">
    <property type="entry name" value="Znf_FYVE_PHD"/>
</dbReference>
<dbReference type="InterPro" id="IPR040204">
    <property type="entry name" value="UBR7"/>
</dbReference>
<evidence type="ECO:0000313" key="7">
    <source>
        <dbReference type="Proteomes" id="UP000728185"/>
    </source>
</evidence>
<name>A0A8E0VIZ8_9TREM</name>
<dbReference type="PANTHER" id="PTHR13513">
    <property type="entry name" value="E3 UBIQUITIN-PROTEIN LIGASE UBR7"/>
    <property type="match status" value="1"/>
</dbReference>
<keyword evidence="1" id="KW-0479">Metal-binding</keyword>
<dbReference type="PANTHER" id="PTHR13513:SF9">
    <property type="entry name" value="E3 UBIQUITIN-PROTEIN LIGASE UBR7-RELATED"/>
    <property type="match status" value="1"/>
</dbReference>
<dbReference type="GO" id="GO:0016874">
    <property type="term" value="F:ligase activity"/>
    <property type="evidence" value="ECO:0007669"/>
    <property type="project" value="UniProtKB-KW"/>
</dbReference>
<evidence type="ECO:0000256" key="1">
    <source>
        <dbReference type="ARBA" id="ARBA00022723"/>
    </source>
</evidence>
<protein>
    <submittedName>
        <fullName evidence="6">Ubiquitin protein ligase E3 component n-recognin 7</fullName>
    </submittedName>
</protein>
<evidence type="ECO:0000256" key="4">
    <source>
        <dbReference type="PROSITE-ProRule" id="PRU00508"/>
    </source>
</evidence>
<dbReference type="AlphaFoldDB" id="A0A8E0VIZ8"/>
<reference evidence="6" key="1">
    <citation type="submission" date="2019-05" db="EMBL/GenBank/DDBJ databases">
        <title>Annotation for the trematode Fasciolopsis buski.</title>
        <authorList>
            <person name="Choi Y.-J."/>
        </authorList>
    </citation>
    <scope>NUCLEOTIDE SEQUENCE</scope>
    <source>
        <strain evidence="6">HT</strain>
        <tissue evidence="6">Whole worm</tissue>
    </source>
</reference>
<sequence length="401" mass="46016">MLFYSFSEMAADESDGVVDLVDVFASIDEEKALVMGGIDNQAVCSFTKGYMKRQALYTCRTCLDISSTSAGFCYPCSINCHEGHDIIELYTKRNFRCDCGNAKFNGFHCTLWEEKDDENVDNQYNSNFANRYCTCQRPYPDENYEGIEEMIQCGICEDWFHAEHLNLNSGQTVPEEYEEMTCFHCVQKHPFLRLYAIHEKEQPPSALLSESIVGREHEQDEDNRENECGRKRLRLDRSSNYSTGDVKPFSCHLLNLIANSDLKVKNPYQFDLEDLALTNGPESSSVFWSSGWRERLCSCNCCKDMYKKQGIQFLLDPEDTMGHYENIGQKKAVEFDKEDNDALNAALAELPHTVAINFALGVNKLKEAIKEFLRQKRDENHVSFAVDFSCSVNRTHLKVKF</sequence>
<dbReference type="Proteomes" id="UP000728185">
    <property type="component" value="Unassembled WGS sequence"/>
</dbReference>
<dbReference type="SMART" id="SM00396">
    <property type="entry name" value="ZnF_UBR1"/>
    <property type="match status" value="1"/>
</dbReference>
<evidence type="ECO:0000313" key="6">
    <source>
        <dbReference type="EMBL" id="KAA0190866.1"/>
    </source>
</evidence>
<proteinExistence type="predicted"/>
<keyword evidence="2" id="KW-0863">Zinc-finger</keyword>
<keyword evidence="6" id="KW-0436">Ligase</keyword>
<dbReference type="GO" id="GO:0008270">
    <property type="term" value="F:zinc ion binding"/>
    <property type="evidence" value="ECO:0007669"/>
    <property type="project" value="UniProtKB-KW"/>
</dbReference>
<dbReference type="SUPFAM" id="SSF57903">
    <property type="entry name" value="FYVE/PHD zinc finger"/>
    <property type="match status" value="1"/>
</dbReference>
<feature type="zinc finger region" description="UBR-type" evidence="4">
    <location>
        <begin position="42"/>
        <end position="114"/>
    </location>
</feature>
<dbReference type="EMBL" id="LUCM01006718">
    <property type="protein sequence ID" value="KAA0190866.1"/>
    <property type="molecule type" value="Genomic_DNA"/>
</dbReference>
<dbReference type="PROSITE" id="PS51157">
    <property type="entry name" value="ZF_UBR"/>
    <property type="match status" value="1"/>
</dbReference>
<evidence type="ECO:0000259" key="5">
    <source>
        <dbReference type="PROSITE" id="PS51157"/>
    </source>
</evidence>
<gene>
    <name evidence="6" type="ORF">FBUS_07537</name>
</gene>
<evidence type="ECO:0000256" key="2">
    <source>
        <dbReference type="ARBA" id="ARBA00022771"/>
    </source>
</evidence>
<keyword evidence="3" id="KW-0862">Zinc</keyword>
<dbReference type="Gene3D" id="3.30.40.10">
    <property type="entry name" value="Zinc/RING finger domain, C3HC4 (zinc finger)"/>
    <property type="match status" value="1"/>
</dbReference>
<accession>A0A8E0VIZ8</accession>
<keyword evidence="7" id="KW-1185">Reference proteome</keyword>
<dbReference type="CDD" id="cd19677">
    <property type="entry name" value="UBR-box_UBR7"/>
    <property type="match status" value="1"/>
</dbReference>
<dbReference type="InterPro" id="IPR001965">
    <property type="entry name" value="Znf_PHD"/>
</dbReference>
<dbReference type="InterPro" id="IPR013083">
    <property type="entry name" value="Znf_RING/FYVE/PHD"/>
</dbReference>
<dbReference type="Pfam" id="PF02207">
    <property type="entry name" value="zf-UBR"/>
    <property type="match status" value="1"/>
</dbReference>
<dbReference type="InterPro" id="IPR047506">
    <property type="entry name" value="UBR7-like_UBR-box"/>
</dbReference>
<organism evidence="6 7">
    <name type="scientific">Fasciolopsis buskii</name>
    <dbReference type="NCBI Taxonomy" id="27845"/>
    <lineage>
        <taxon>Eukaryota</taxon>
        <taxon>Metazoa</taxon>
        <taxon>Spiralia</taxon>
        <taxon>Lophotrochozoa</taxon>
        <taxon>Platyhelminthes</taxon>
        <taxon>Trematoda</taxon>
        <taxon>Digenea</taxon>
        <taxon>Plagiorchiida</taxon>
        <taxon>Echinostomata</taxon>
        <taxon>Echinostomatoidea</taxon>
        <taxon>Fasciolidae</taxon>
        <taxon>Fasciolopsis</taxon>
    </lineage>
</organism>
<dbReference type="GO" id="GO:0005737">
    <property type="term" value="C:cytoplasm"/>
    <property type="evidence" value="ECO:0007669"/>
    <property type="project" value="TreeGrafter"/>
</dbReference>
<dbReference type="OrthoDB" id="10262564at2759"/>
<feature type="domain" description="UBR-type" evidence="5">
    <location>
        <begin position="42"/>
        <end position="114"/>
    </location>
</feature>
<dbReference type="CDD" id="cd15542">
    <property type="entry name" value="PHD_UBR7"/>
    <property type="match status" value="1"/>
</dbReference>